<protein>
    <submittedName>
        <fullName evidence="2">Uncharacterized protein</fullName>
    </submittedName>
</protein>
<proteinExistence type="predicted"/>
<accession>A0A3B1AMN7</accession>
<sequence length="76" mass="8345">MAIILTIGTTTLVANITTARYHSPCSKKYIMPPIIVFEYCKPNAVVIIIGSVLAGIYNIKALINNAHVRVKLLSFQ</sequence>
<gene>
    <name evidence="2" type="ORF">MNBD_GAMMA21-1985</name>
</gene>
<keyword evidence="1" id="KW-0472">Membrane</keyword>
<evidence type="ECO:0000313" key="2">
    <source>
        <dbReference type="EMBL" id="VAX01273.1"/>
    </source>
</evidence>
<keyword evidence="1" id="KW-0812">Transmembrane</keyword>
<name>A0A3B1AMN7_9ZZZZ</name>
<reference evidence="2" key="1">
    <citation type="submission" date="2018-06" db="EMBL/GenBank/DDBJ databases">
        <authorList>
            <person name="Zhirakovskaya E."/>
        </authorList>
    </citation>
    <scope>NUCLEOTIDE SEQUENCE</scope>
</reference>
<evidence type="ECO:0000256" key="1">
    <source>
        <dbReference type="SAM" id="Phobius"/>
    </source>
</evidence>
<dbReference type="EMBL" id="UOFR01000083">
    <property type="protein sequence ID" value="VAX01273.1"/>
    <property type="molecule type" value="Genomic_DNA"/>
</dbReference>
<feature type="transmembrane region" description="Helical" evidence="1">
    <location>
        <begin position="43"/>
        <end position="63"/>
    </location>
</feature>
<organism evidence="2">
    <name type="scientific">hydrothermal vent metagenome</name>
    <dbReference type="NCBI Taxonomy" id="652676"/>
    <lineage>
        <taxon>unclassified sequences</taxon>
        <taxon>metagenomes</taxon>
        <taxon>ecological metagenomes</taxon>
    </lineage>
</organism>
<keyword evidence="1" id="KW-1133">Transmembrane helix</keyword>
<dbReference type="AlphaFoldDB" id="A0A3B1AMN7"/>